<accession>L0ADD1</accession>
<dbReference type="STRING" id="1056495.Calag_1351"/>
<dbReference type="InterPro" id="IPR036922">
    <property type="entry name" value="Rieske_2Fe-2S_sf"/>
</dbReference>
<evidence type="ECO:0000256" key="5">
    <source>
        <dbReference type="ARBA" id="ARBA00023157"/>
    </source>
</evidence>
<keyword evidence="5" id="KW-1015">Disulfide bond</keyword>
<evidence type="ECO:0000256" key="1">
    <source>
        <dbReference type="ARBA" id="ARBA00022714"/>
    </source>
</evidence>
<evidence type="ECO:0000313" key="10">
    <source>
        <dbReference type="Proteomes" id="UP000010469"/>
    </source>
</evidence>
<dbReference type="InterPro" id="IPR005805">
    <property type="entry name" value="Rieske_Fe-S_prot_C"/>
</dbReference>
<dbReference type="InterPro" id="IPR017941">
    <property type="entry name" value="Rieske_2Fe-2S"/>
</dbReference>
<dbReference type="SUPFAM" id="SSF50022">
    <property type="entry name" value="ISP domain"/>
    <property type="match status" value="1"/>
</dbReference>
<comment type="cofactor">
    <cofactor evidence="6">
        <name>[2Fe-2S] cluster</name>
        <dbReference type="ChEBI" id="CHEBI:190135"/>
    </cofactor>
</comment>
<keyword evidence="7" id="KW-1133">Transmembrane helix</keyword>
<dbReference type="PROSITE" id="PS51296">
    <property type="entry name" value="RIESKE"/>
    <property type="match status" value="1"/>
</dbReference>
<dbReference type="GO" id="GO:0051537">
    <property type="term" value="F:2 iron, 2 sulfur cluster binding"/>
    <property type="evidence" value="ECO:0007669"/>
    <property type="project" value="UniProtKB-KW"/>
</dbReference>
<keyword evidence="7" id="KW-0472">Membrane</keyword>
<keyword evidence="4" id="KW-0411">Iron-sulfur</keyword>
<organism evidence="9 10">
    <name type="scientific">Caldisphaera lagunensis (strain DSM 15908 / JCM 11604 / ANMR 0165 / IC-154)</name>
    <dbReference type="NCBI Taxonomy" id="1056495"/>
    <lineage>
        <taxon>Archaea</taxon>
        <taxon>Thermoproteota</taxon>
        <taxon>Thermoprotei</taxon>
        <taxon>Acidilobales</taxon>
        <taxon>Caldisphaeraceae</taxon>
        <taxon>Caldisphaera</taxon>
    </lineage>
</organism>
<dbReference type="Pfam" id="PF00355">
    <property type="entry name" value="Rieske"/>
    <property type="match status" value="1"/>
</dbReference>
<feature type="transmembrane region" description="Helical" evidence="7">
    <location>
        <begin position="20"/>
        <end position="40"/>
    </location>
</feature>
<evidence type="ECO:0000313" key="9">
    <source>
        <dbReference type="EMBL" id="AFZ71060.1"/>
    </source>
</evidence>
<dbReference type="NCBIfam" id="TIGR02694">
    <property type="entry name" value="arsenite_ox_S"/>
    <property type="match status" value="1"/>
</dbReference>
<dbReference type="AlphaFoldDB" id="L0ADD1"/>
<dbReference type="EMBL" id="CP003378">
    <property type="protein sequence ID" value="AFZ71060.1"/>
    <property type="molecule type" value="Genomic_DNA"/>
</dbReference>
<reference evidence="10" key="1">
    <citation type="submission" date="2012-03" db="EMBL/GenBank/DDBJ databases">
        <title>Complete genome of Caldisphaera lagunensis DSM 15908.</title>
        <authorList>
            <person name="Lucas S."/>
            <person name="Copeland A."/>
            <person name="Lapidus A."/>
            <person name="Glavina del Rio T."/>
            <person name="Dalin E."/>
            <person name="Tice H."/>
            <person name="Bruce D."/>
            <person name="Goodwin L."/>
            <person name="Pitluck S."/>
            <person name="Peters L."/>
            <person name="Mikhailova N."/>
            <person name="Teshima H."/>
            <person name="Kyrpides N."/>
            <person name="Mavromatis K."/>
            <person name="Ivanova N."/>
            <person name="Brettin T."/>
            <person name="Detter J.C."/>
            <person name="Han C."/>
            <person name="Larimer F."/>
            <person name="Land M."/>
            <person name="Hauser L."/>
            <person name="Markowitz V."/>
            <person name="Cheng J.-F."/>
            <person name="Hugenholtz P."/>
            <person name="Woyke T."/>
            <person name="Wu D."/>
            <person name="Spring S."/>
            <person name="Schroeder M."/>
            <person name="Brambilla E."/>
            <person name="Klenk H.-P."/>
            <person name="Eisen J.A."/>
        </authorList>
    </citation>
    <scope>NUCLEOTIDE SEQUENCE [LARGE SCALE GENOMIC DNA]</scope>
    <source>
        <strain evidence="10">DSM 15908 / JCM 11604 / IC-154</strain>
    </source>
</reference>
<name>L0ADD1_CALLD</name>
<dbReference type="GO" id="GO:0046872">
    <property type="term" value="F:metal ion binding"/>
    <property type="evidence" value="ECO:0007669"/>
    <property type="project" value="UniProtKB-KW"/>
</dbReference>
<dbReference type="InParanoid" id="L0ADD1"/>
<keyword evidence="10" id="KW-1185">Reference proteome</keyword>
<dbReference type="eggNOG" id="arCOG01720">
    <property type="taxonomic scope" value="Archaea"/>
</dbReference>
<dbReference type="InterPro" id="IPR014067">
    <property type="entry name" value="AioB/IdrB_ssu"/>
</dbReference>
<dbReference type="PANTHER" id="PTHR10134">
    <property type="entry name" value="CYTOCHROME B-C1 COMPLEX SUBUNIT RIESKE, MITOCHONDRIAL"/>
    <property type="match status" value="1"/>
</dbReference>
<evidence type="ECO:0000256" key="4">
    <source>
        <dbReference type="ARBA" id="ARBA00023014"/>
    </source>
</evidence>
<dbReference type="PRINTS" id="PR00162">
    <property type="entry name" value="RIESKE"/>
</dbReference>
<proteinExistence type="predicted"/>
<sequence length="205" mass="21762">MENKDEKVNDKIDIGKRNFLKFLLAAGTVVAVGGALEPVFKYALSYEQTGLTSFPKVKVANINDLQVNQPITFNYPLENEPNYLVKLGQPAEGGIGPNNDIVAFSAICEHMGCIYHFETSLTPYGGPNVPGGHCPCHGSLYDYLEKAKVVGGPAPCPVPMVQLVLDSSTGDIYAVGMNPPTIYDHGTPCGTDVTADLTGGTPVSS</sequence>
<dbReference type="OrthoDB" id="5623at2157"/>
<keyword evidence="3" id="KW-0408">Iron</keyword>
<dbReference type="GO" id="GO:0016020">
    <property type="term" value="C:membrane"/>
    <property type="evidence" value="ECO:0007669"/>
    <property type="project" value="InterPro"/>
</dbReference>
<dbReference type="Proteomes" id="UP000010469">
    <property type="component" value="Chromosome"/>
</dbReference>
<evidence type="ECO:0000259" key="8">
    <source>
        <dbReference type="PROSITE" id="PS51296"/>
    </source>
</evidence>
<dbReference type="RefSeq" id="WP_015232957.1">
    <property type="nucleotide sequence ID" value="NC_019791.1"/>
</dbReference>
<feature type="domain" description="Rieske" evidence="8">
    <location>
        <begin position="68"/>
        <end position="172"/>
    </location>
</feature>
<dbReference type="HOGENOM" id="CLU_055690_1_3_2"/>
<evidence type="ECO:0000256" key="3">
    <source>
        <dbReference type="ARBA" id="ARBA00023004"/>
    </source>
</evidence>
<dbReference type="GeneID" id="14212611"/>
<evidence type="ECO:0000256" key="2">
    <source>
        <dbReference type="ARBA" id="ARBA00022723"/>
    </source>
</evidence>
<keyword evidence="2" id="KW-0479">Metal-binding</keyword>
<keyword evidence="1" id="KW-0001">2Fe-2S</keyword>
<evidence type="ECO:0000256" key="7">
    <source>
        <dbReference type="SAM" id="Phobius"/>
    </source>
</evidence>
<dbReference type="InterPro" id="IPR014349">
    <property type="entry name" value="Rieske_Fe-S_prot"/>
</dbReference>
<dbReference type="Gene3D" id="2.102.10.10">
    <property type="entry name" value="Rieske [2Fe-2S] iron-sulphur domain"/>
    <property type="match status" value="1"/>
</dbReference>
<keyword evidence="7" id="KW-0812">Transmembrane</keyword>
<evidence type="ECO:0000256" key="6">
    <source>
        <dbReference type="ARBA" id="ARBA00034078"/>
    </source>
</evidence>
<gene>
    <name evidence="9" type="ordered locus">Calag_1351</name>
</gene>
<protein>
    <submittedName>
        <fullName evidence="9">Arsenite oxidase, small subunit</fullName>
    </submittedName>
</protein>
<dbReference type="KEGG" id="clg:Calag_1351"/>